<keyword evidence="2" id="KW-0732">Signal</keyword>
<dbReference type="GeneID" id="78315604"/>
<proteinExistence type="inferred from homology"/>
<dbReference type="STRING" id="261392.SAMN02745149_00282"/>
<dbReference type="InterPro" id="IPR002937">
    <property type="entry name" value="Amino_oxidase"/>
</dbReference>
<evidence type="ECO:0000256" key="1">
    <source>
        <dbReference type="ARBA" id="ARBA00006046"/>
    </source>
</evidence>
<accession>A0A1T4JIC4</accession>
<evidence type="ECO:0000259" key="3">
    <source>
        <dbReference type="Pfam" id="PF01593"/>
    </source>
</evidence>
<sequence length="494" mass="55986">MKKLIIVGAGVSGLSAGVYAARNGFDVTIFEKHIIPGGLSTSWKRKGYLFEGGMHWLTGSSEKLFLNKVWREVGALKENNPVFYRDPFYVLKSGGKELCLYRDVDRLEEELLRYAPEDKRAIRRLCDDIRLFKGVHMIVDDIPFLKTKNPVHPGIFELLRMAIVIFRLPFLVQQSYIDYLSKFKNKDIRHLLATVIGTRYNALSFVYTLASFASGDCGYPAGGSLRLTRNMADTFENLGGKIEYRREVSKIVVEGGKASGVVVNDEFVPSDAVIVTEDMRKAVETLFDVQLNRRWLSVLRRHVITEQNMFVCLGVKADLRKYPRGIVFPLEKTLCAGGLEFNELRINNYAEYENHSPEGCTSVTCLLLGNSYAYWKQVKEDGTYKQKKQQLADDVISELEKHMPEIKDAVEVIDVATPLTYERYCNTYEGSWMTVWRPGGRAINAPIKSLSVKNLYFAGQRTIMPGGLPIAVVSGRKAVQYLCRDNNVMFRSAE</sequence>
<feature type="signal peptide" evidence="2">
    <location>
        <begin position="1"/>
        <end position="20"/>
    </location>
</feature>
<dbReference type="AlphaFoldDB" id="A0A1T4JIC4"/>
<dbReference type="InterPro" id="IPR036188">
    <property type="entry name" value="FAD/NAD-bd_sf"/>
</dbReference>
<dbReference type="EMBL" id="FUWG01000002">
    <property type="protein sequence ID" value="SJZ29807.1"/>
    <property type="molecule type" value="Genomic_DNA"/>
</dbReference>
<dbReference type="PRINTS" id="PR00419">
    <property type="entry name" value="ADXRDTASE"/>
</dbReference>
<evidence type="ECO:0000313" key="4">
    <source>
        <dbReference type="EMBL" id="SJZ29807.1"/>
    </source>
</evidence>
<feature type="chain" id="PRO_5012368721" evidence="2">
    <location>
        <begin position="21"/>
        <end position="494"/>
    </location>
</feature>
<dbReference type="SUPFAM" id="SSF51905">
    <property type="entry name" value="FAD/NAD(P)-binding domain"/>
    <property type="match status" value="1"/>
</dbReference>
<dbReference type="Gene3D" id="3.50.50.60">
    <property type="entry name" value="FAD/NAD(P)-binding domain"/>
    <property type="match status" value="2"/>
</dbReference>
<dbReference type="PANTHER" id="PTHR43734:SF4">
    <property type="entry name" value="AMINE OXIDASE DOMAIN-CONTAINING PROTEIN"/>
    <property type="match status" value="1"/>
</dbReference>
<gene>
    <name evidence="4" type="ORF">SAMN02745149_00282</name>
</gene>
<evidence type="ECO:0000313" key="5">
    <source>
        <dbReference type="Proteomes" id="UP000190423"/>
    </source>
</evidence>
<organism evidence="4 5">
    <name type="scientific">Treponema porcinum</name>
    <dbReference type="NCBI Taxonomy" id="261392"/>
    <lineage>
        <taxon>Bacteria</taxon>
        <taxon>Pseudomonadati</taxon>
        <taxon>Spirochaetota</taxon>
        <taxon>Spirochaetia</taxon>
        <taxon>Spirochaetales</taxon>
        <taxon>Treponemataceae</taxon>
        <taxon>Treponema</taxon>
    </lineage>
</organism>
<dbReference type="Proteomes" id="UP000190423">
    <property type="component" value="Unassembled WGS sequence"/>
</dbReference>
<dbReference type="GO" id="GO:0016491">
    <property type="term" value="F:oxidoreductase activity"/>
    <property type="evidence" value="ECO:0007669"/>
    <property type="project" value="InterPro"/>
</dbReference>
<dbReference type="OrthoDB" id="9814556at2"/>
<dbReference type="PANTHER" id="PTHR43734">
    <property type="entry name" value="PHYTOENE DESATURASE"/>
    <property type="match status" value="1"/>
</dbReference>
<protein>
    <submittedName>
        <fullName evidence="4">Phytoene dehydrogenase-related protein</fullName>
    </submittedName>
</protein>
<reference evidence="4 5" key="1">
    <citation type="submission" date="2017-02" db="EMBL/GenBank/DDBJ databases">
        <authorList>
            <person name="Peterson S.W."/>
        </authorList>
    </citation>
    <scope>NUCLEOTIDE SEQUENCE [LARGE SCALE GENOMIC DNA]</scope>
    <source>
        <strain evidence="4 5">ATCC BAA-908</strain>
    </source>
</reference>
<name>A0A1T4JIC4_TREPO</name>
<dbReference type="Pfam" id="PF01593">
    <property type="entry name" value="Amino_oxidase"/>
    <property type="match status" value="1"/>
</dbReference>
<evidence type="ECO:0000256" key="2">
    <source>
        <dbReference type="SAM" id="SignalP"/>
    </source>
</evidence>
<dbReference type="RefSeq" id="WP_078932195.1">
    <property type="nucleotide sequence ID" value="NZ_FUWG01000002.1"/>
</dbReference>
<feature type="domain" description="Amine oxidase" evidence="3">
    <location>
        <begin position="11"/>
        <end position="482"/>
    </location>
</feature>
<keyword evidence="5" id="KW-1185">Reference proteome</keyword>
<comment type="similarity">
    <text evidence="1">Belongs to the carotenoid/retinoid oxidoreductase family.</text>
</comment>